<evidence type="ECO:0000313" key="9">
    <source>
        <dbReference type="Proteomes" id="UP000054018"/>
    </source>
</evidence>
<evidence type="ECO:0000256" key="4">
    <source>
        <dbReference type="ARBA" id="ARBA00023136"/>
    </source>
</evidence>
<dbReference type="STRING" id="765257.A0A0C9ZWT7"/>
<evidence type="ECO:0000256" key="1">
    <source>
        <dbReference type="ARBA" id="ARBA00004141"/>
    </source>
</evidence>
<dbReference type="AlphaFoldDB" id="A0A0C9ZWT7"/>
<feature type="transmembrane region" description="Helical" evidence="6">
    <location>
        <begin position="373"/>
        <end position="394"/>
    </location>
</feature>
<proteinExistence type="predicted"/>
<feature type="domain" description="Major facilitator superfamily (MFS) profile" evidence="7">
    <location>
        <begin position="51"/>
        <end position="533"/>
    </location>
</feature>
<protein>
    <recommendedName>
        <fullName evidence="7">Major facilitator superfamily (MFS) profile domain-containing protein</fullName>
    </recommendedName>
</protein>
<dbReference type="Proteomes" id="UP000054018">
    <property type="component" value="Unassembled WGS sequence"/>
</dbReference>
<feature type="transmembrane region" description="Helical" evidence="6">
    <location>
        <begin position="414"/>
        <end position="436"/>
    </location>
</feature>
<feature type="transmembrane region" description="Helical" evidence="6">
    <location>
        <begin position="117"/>
        <end position="143"/>
    </location>
</feature>
<evidence type="ECO:0000256" key="5">
    <source>
        <dbReference type="SAM" id="MobiDB-lite"/>
    </source>
</evidence>
<feature type="region of interest" description="Disordered" evidence="5">
    <location>
        <begin position="1"/>
        <end position="27"/>
    </location>
</feature>
<comment type="subcellular location">
    <subcellularLocation>
        <location evidence="1">Membrane</location>
        <topology evidence="1">Multi-pass membrane protein</topology>
    </subcellularLocation>
</comment>
<dbReference type="InterPro" id="IPR011701">
    <property type="entry name" value="MFS"/>
</dbReference>
<dbReference type="SUPFAM" id="SSF103473">
    <property type="entry name" value="MFS general substrate transporter"/>
    <property type="match status" value="1"/>
</dbReference>
<dbReference type="HOGENOM" id="CLU_008455_8_5_1"/>
<feature type="region of interest" description="Disordered" evidence="5">
    <location>
        <begin position="248"/>
        <end position="297"/>
    </location>
</feature>
<dbReference type="OrthoDB" id="2585655at2759"/>
<reference evidence="9" key="2">
    <citation type="submission" date="2015-01" db="EMBL/GenBank/DDBJ databases">
        <title>Evolutionary Origins and Diversification of the Mycorrhizal Mutualists.</title>
        <authorList>
            <consortium name="DOE Joint Genome Institute"/>
            <consortium name="Mycorrhizal Genomics Consortium"/>
            <person name="Kohler A."/>
            <person name="Kuo A."/>
            <person name="Nagy L.G."/>
            <person name="Floudas D."/>
            <person name="Copeland A."/>
            <person name="Barry K.W."/>
            <person name="Cichocki N."/>
            <person name="Veneault-Fourrey C."/>
            <person name="LaButti K."/>
            <person name="Lindquist E.A."/>
            <person name="Lipzen A."/>
            <person name="Lundell T."/>
            <person name="Morin E."/>
            <person name="Murat C."/>
            <person name="Riley R."/>
            <person name="Ohm R."/>
            <person name="Sun H."/>
            <person name="Tunlid A."/>
            <person name="Henrissat B."/>
            <person name="Grigoriev I.V."/>
            <person name="Hibbett D.S."/>
            <person name="Martin F."/>
        </authorList>
    </citation>
    <scope>NUCLEOTIDE SEQUENCE [LARGE SCALE GENOMIC DNA]</scope>
    <source>
        <strain evidence="9">441</strain>
    </source>
</reference>
<gene>
    <name evidence="8" type="ORF">PISMIDRAFT_244490</name>
</gene>
<feature type="transmembrane region" description="Helical" evidence="6">
    <location>
        <begin position="87"/>
        <end position="105"/>
    </location>
</feature>
<keyword evidence="4 6" id="KW-0472">Membrane</keyword>
<dbReference type="InterPro" id="IPR020846">
    <property type="entry name" value="MFS_dom"/>
</dbReference>
<organism evidence="8 9">
    <name type="scientific">Pisolithus microcarpus 441</name>
    <dbReference type="NCBI Taxonomy" id="765257"/>
    <lineage>
        <taxon>Eukaryota</taxon>
        <taxon>Fungi</taxon>
        <taxon>Dikarya</taxon>
        <taxon>Basidiomycota</taxon>
        <taxon>Agaricomycotina</taxon>
        <taxon>Agaricomycetes</taxon>
        <taxon>Agaricomycetidae</taxon>
        <taxon>Boletales</taxon>
        <taxon>Sclerodermatineae</taxon>
        <taxon>Pisolithaceae</taxon>
        <taxon>Pisolithus</taxon>
    </lineage>
</organism>
<accession>A0A0C9ZWT7</accession>
<dbReference type="InterPro" id="IPR036259">
    <property type="entry name" value="MFS_trans_sf"/>
</dbReference>
<dbReference type="GO" id="GO:0022857">
    <property type="term" value="F:transmembrane transporter activity"/>
    <property type="evidence" value="ECO:0007669"/>
    <property type="project" value="InterPro"/>
</dbReference>
<feature type="transmembrane region" description="Helical" evidence="6">
    <location>
        <begin position="174"/>
        <end position="193"/>
    </location>
</feature>
<feature type="compositionally biased region" description="Basic and acidic residues" evidence="5">
    <location>
        <begin position="265"/>
        <end position="277"/>
    </location>
</feature>
<evidence type="ECO:0000256" key="3">
    <source>
        <dbReference type="ARBA" id="ARBA00022989"/>
    </source>
</evidence>
<evidence type="ECO:0000256" key="6">
    <source>
        <dbReference type="SAM" id="Phobius"/>
    </source>
</evidence>
<dbReference type="PROSITE" id="PS50850">
    <property type="entry name" value="MFS"/>
    <property type="match status" value="1"/>
</dbReference>
<reference evidence="8 9" key="1">
    <citation type="submission" date="2014-04" db="EMBL/GenBank/DDBJ databases">
        <authorList>
            <consortium name="DOE Joint Genome Institute"/>
            <person name="Kuo A."/>
            <person name="Kohler A."/>
            <person name="Costa M.D."/>
            <person name="Nagy L.G."/>
            <person name="Floudas D."/>
            <person name="Copeland A."/>
            <person name="Barry K.W."/>
            <person name="Cichocki N."/>
            <person name="Veneault-Fourrey C."/>
            <person name="LaButti K."/>
            <person name="Lindquist E.A."/>
            <person name="Lipzen A."/>
            <person name="Lundell T."/>
            <person name="Morin E."/>
            <person name="Murat C."/>
            <person name="Sun H."/>
            <person name="Tunlid A."/>
            <person name="Henrissat B."/>
            <person name="Grigoriev I.V."/>
            <person name="Hibbett D.S."/>
            <person name="Martin F."/>
            <person name="Nordberg H.P."/>
            <person name="Cantor M.N."/>
            <person name="Hua S.X."/>
        </authorList>
    </citation>
    <scope>NUCLEOTIDE SEQUENCE [LARGE SCALE GENOMIC DNA]</scope>
    <source>
        <strain evidence="8 9">441</strain>
    </source>
</reference>
<keyword evidence="2 6" id="KW-0812">Transmembrane</keyword>
<feature type="transmembrane region" description="Helical" evidence="6">
    <location>
        <begin position="50"/>
        <end position="67"/>
    </location>
</feature>
<evidence type="ECO:0000256" key="2">
    <source>
        <dbReference type="ARBA" id="ARBA00022692"/>
    </source>
</evidence>
<feature type="compositionally biased region" description="Polar residues" evidence="5">
    <location>
        <begin position="252"/>
        <end position="261"/>
    </location>
</feature>
<dbReference type="GO" id="GO:0005886">
    <property type="term" value="C:plasma membrane"/>
    <property type="evidence" value="ECO:0007669"/>
    <property type="project" value="TreeGrafter"/>
</dbReference>
<feature type="transmembrane region" description="Helical" evidence="6">
    <location>
        <begin position="149"/>
        <end position="167"/>
    </location>
</feature>
<dbReference type="Gene3D" id="1.20.1250.20">
    <property type="entry name" value="MFS general substrate transporter like domains"/>
    <property type="match status" value="1"/>
</dbReference>
<feature type="transmembrane region" description="Helical" evidence="6">
    <location>
        <begin position="510"/>
        <end position="530"/>
    </location>
</feature>
<sequence>MGQTAPTDSSAPRDSSTAMQPPQTEKVCVDIEQVPVNDDPRQWSRTRKTITLWIVSVATMVSTMSSNIQTSSDSLVARDLHATSAQISWTLSVYILAQGNCPLLWSIASEMAGRKPIYIIASVIFIIGGILAAISRTFAIFLAMRALQAAGSSTFLAISAATLADIYEPHERGTMMGLFYAAPLLGPAVAPVLGGTLSDILGWRANFYCLAGCGALVLAAMIFLFKDTFRRERSLTYQMAVKNRAGKHDKSNVATGTSGVPNQIRRGDEEQASKEKVSQSGHENNVHEAAEPKSSSATDVKLSLADVNPFPQMWQVIQRKNNLLILWANGNFMHASSALADASAGLVFAFNYSLSYTCARVLAIRYHYGPLQIGIILLILGAGSIFGSIIGGRWSDHVVAKLKQRNGGEWYPEMRLHSAKPAMLWLPLFVIGYGWAAEKRLSVELNGVMLFFTGFFAIWIYASTLAYLVDANAGRSCFAVAMNGSFRGTLAFVATEVAVPWQDALGVGGMYTAFAGVLIIMELLILLVMYEGASWREKCVAAEAAKGCE</sequence>
<keyword evidence="3 6" id="KW-1133">Transmembrane helix</keyword>
<dbReference type="PANTHER" id="PTHR23502:SF5">
    <property type="entry name" value="QUINIDINE RESISTANCE PROTEIN 3"/>
    <property type="match status" value="1"/>
</dbReference>
<feature type="compositionally biased region" description="Polar residues" evidence="5">
    <location>
        <begin position="1"/>
        <end position="23"/>
    </location>
</feature>
<dbReference type="PANTHER" id="PTHR23502">
    <property type="entry name" value="MAJOR FACILITATOR SUPERFAMILY"/>
    <property type="match status" value="1"/>
</dbReference>
<dbReference type="EMBL" id="KN833700">
    <property type="protein sequence ID" value="KIK26697.1"/>
    <property type="molecule type" value="Genomic_DNA"/>
</dbReference>
<evidence type="ECO:0000259" key="7">
    <source>
        <dbReference type="PROSITE" id="PS50850"/>
    </source>
</evidence>
<evidence type="ECO:0000313" key="8">
    <source>
        <dbReference type="EMBL" id="KIK26697.1"/>
    </source>
</evidence>
<keyword evidence="9" id="KW-1185">Reference proteome</keyword>
<dbReference type="Pfam" id="PF07690">
    <property type="entry name" value="MFS_1"/>
    <property type="match status" value="1"/>
</dbReference>
<name>A0A0C9ZWT7_9AGAM</name>
<feature type="transmembrane region" description="Helical" evidence="6">
    <location>
        <begin position="205"/>
        <end position="225"/>
    </location>
</feature>
<feature type="transmembrane region" description="Helical" evidence="6">
    <location>
        <begin position="448"/>
        <end position="469"/>
    </location>
</feature>